<reference evidence="1 2" key="1">
    <citation type="journal article" date="2013" name="Genome Announc.">
        <title>Complete genome sequence of Simiduia agarivorans SA1(T), a marine bacterium able to degrade a variety of polysaccharides.</title>
        <authorList>
            <person name="Lin S.Y."/>
            <person name="Shieh W.Y."/>
            <person name="Chen J.S."/>
            <person name="Tang S.L."/>
        </authorList>
    </citation>
    <scope>NUCLEOTIDE SEQUENCE [LARGE SCALE GENOMIC DNA]</scope>
    <source>
        <strain evidence="2">DSM 21679 / JCM 13881 / BCRC 17597 / SA1</strain>
    </source>
</reference>
<evidence type="ECO:0000313" key="2">
    <source>
        <dbReference type="Proteomes" id="UP000000466"/>
    </source>
</evidence>
<dbReference type="AlphaFoldDB" id="K4L0Z0"/>
<proteinExistence type="predicted"/>
<sequence>MKRILLVLLVVFSLSVKAEVLWKPEAISYQLKQAHKILGYGLMLELNQALNSGEKGWRQSRIDVPESWVGALIEMKGGTIYITVGTDIYYLNSTNKGELSFAILDGGKKTDANLLEIWAKYAKST</sequence>
<protein>
    <submittedName>
        <fullName evidence="1">Uncharacterized protein</fullName>
    </submittedName>
</protein>
<dbReference type="KEGG" id="saga:M5M_13440"/>
<keyword evidence="2" id="KW-1185">Reference proteome</keyword>
<dbReference type="OrthoDB" id="9772575at2"/>
<dbReference type="HOGENOM" id="CLU_1991179_0_0_6"/>
<dbReference type="EMBL" id="CP003746">
    <property type="protein sequence ID" value="AFU99832.2"/>
    <property type="molecule type" value="Genomic_DNA"/>
</dbReference>
<name>K4L0Z0_SIMAS</name>
<dbReference type="Proteomes" id="UP000000466">
    <property type="component" value="Chromosome"/>
</dbReference>
<dbReference type="RefSeq" id="WP_016389479.1">
    <property type="nucleotide sequence ID" value="NC_018868.3"/>
</dbReference>
<organism evidence="1 2">
    <name type="scientific">Simiduia agarivorans (strain DSM 21679 / JCM 13881 / BCRC 17597 / SA1)</name>
    <dbReference type="NCBI Taxonomy" id="1117647"/>
    <lineage>
        <taxon>Bacteria</taxon>
        <taxon>Pseudomonadati</taxon>
        <taxon>Pseudomonadota</taxon>
        <taxon>Gammaproteobacteria</taxon>
        <taxon>Cellvibrionales</taxon>
        <taxon>Cellvibrionaceae</taxon>
        <taxon>Simiduia</taxon>
    </lineage>
</organism>
<dbReference type="STRING" id="1117647.M5M_13440"/>
<gene>
    <name evidence="1" type="ordered locus">M5M_13440</name>
</gene>
<evidence type="ECO:0000313" key="1">
    <source>
        <dbReference type="EMBL" id="AFU99832.2"/>
    </source>
</evidence>
<accession>K4L0Z0</accession>